<dbReference type="AlphaFoldDB" id="A0A4Z1PNA5"/>
<keyword evidence="2" id="KW-0687">Ribonucleoprotein</keyword>
<dbReference type="Proteomes" id="UP000298493">
    <property type="component" value="Unassembled WGS sequence"/>
</dbReference>
<name>A0A4Z1PNA5_9PEZI</name>
<keyword evidence="2" id="KW-0689">Ribosomal protein</keyword>
<accession>A0A4Z1PNA5</accession>
<proteinExistence type="predicted"/>
<protein>
    <submittedName>
        <fullName evidence="2">40S ribosomal protein</fullName>
    </submittedName>
</protein>
<sequence length="146" mass="16190">MTSETKPPTTQQPTTPPPVPKPPTRNPKFIHATIHTLAQFRTALITHLKQKPSPFRLVTETDRQALKAKYGDDISTQISKIVAVGDEKYAWLFGVGELMPGLKIKIRNVKLITERDVGGDYVFLDCEPDAGGLAMFMARSRGEEGE</sequence>
<keyword evidence="3" id="KW-1185">Reference proteome</keyword>
<comment type="caution">
    <text evidence="2">The sequence shown here is derived from an EMBL/GenBank/DDBJ whole genome shotgun (WGS) entry which is preliminary data.</text>
</comment>
<organism evidence="2 3">
    <name type="scientific">Venturia nashicola</name>
    <dbReference type="NCBI Taxonomy" id="86259"/>
    <lineage>
        <taxon>Eukaryota</taxon>
        <taxon>Fungi</taxon>
        <taxon>Dikarya</taxon>
        <taxon>Ascomycota</taxon>
        <taxon>Pezizomycotina</taxon>
        <taxon>Dothideomycetes</taxon>
        <taxon>Pleosporomycetidae</taxon>
        <taxon>Venturiales</taxon>
        <taxon>Venturiaceae</taxon>
        <taxon>Venturia</taxon>
    </lineage>
</organism>
<feature type="region of interest" description="Disordered" evidence="1">
    <location>
        <begin position="1"/>
        <end position="27"/>
    </location>
</feature>
<feature type="compositionally biased region" description="Pro residues" evidence="1">
    <location>
        <begin position="14"/>
        <end position="25"/>
    </location>
</feature>
<dbReference type="EMBL" id="SNSC02000005">
    <property type="protein sequence ID" value="TID24132.1"/>
    <property type="molecule type" value="Genomic_DNA"/>
</dbReference>
<dbReference type="GO" id="GO:0005840">
    <property type="term" value="C:ribosome"/>
    <property type="evidence" value="ECO:0007669"/>
    <property type="project" value="UniProtKB-KW"/>
</dbReference>
<dbReference type="OrthoDB" id="10469959at2759"/>
<evidence type="ECO:0000256" key="1">
    <source>
        <dbReference type="SAM" id="MobiDB-lite"/>
    </source>
</evidence>
<gene>
    <name evidence="2" type="ORF">E6O75_ATG02497</name>
</gene>
<reference evidence="2 3" key="1">
    <citation type="submission" date="2019-04" db="EMBL/GenBank/DDBJ databases">
        <title>High contiguity whole genome sequence and gene annotation resource for two Venturia nashicola isolates.</title>
        <authorList>
            <person name="Prokchorchik M."/>
            <person name="Won K."/>
            <person name="Lee Y."/>
            <person name="Choi E.D."/>
            <person name="Segonzac C."/>
            <person name="Sohn K.H."/>
        </authorList>
    </citation>
    <scope>NUCLEOTIDE SEQUENCE [LARGE SCALE GENOMIC DNA]</scope>
    <source>
        <strain evidence="2 3">PRI2</strain>
    </source>
</reference>
<evidence type="ECO:0000313" key="2">
    <source>
        <dbReference type="EMBL" id="TID24132.1"/>
    </source>
</evidence>
<feature type="compositionally biased region" description="Low complexity" evidence="1">
    <location>
        <begin position="1"/>
        <end position="13"/>
    </location>
</feature>
<evidence type="ECO:0000313" key="3">
    <source>
        <dbReference type="Proteomes" id="UP000298493"/>
    </source>
</evidence>